<protein>
    <recommendedName>
        <fullName evidence="4">DUF2934 domain-containing protein</fullName>
    </recommendedName>
</protein>
<comment type="caution">
    <text evidence="2">The sequence shown here is derived from an EMBL/GenBank/DDBJ whole genome shotgun (WGS) entry which is preliminary data.</text>
</comment>
<evidence type="ECO:0000313" key="2">
    <source>
        <dbReference type="EMBL" id="MDR7097279.1"/>
    </source>
</evidence>
<dbReference type="Proteomes" id="UP001265550">
    <property type="component" value="Unassembled WGS sequence"/>
</dbReference>
<dbReference type="EMBL" id="JAVDWE010000022">
    <property type="protein sequence ID" value="MDR7097279.1"/>
    <property type="molecule type" value="Genomic_DNA"/>
</dbReference>
<keyword evidence="3" id="KW-1185">Reference proteome</keyword>
<feature type="region of interest" description="Disordered" evidence="1">
    <location>
        <begin position="1"/>
        <end position="35"/>
    </location>
</feature>
<reference evidence="2 3" key="1">
    <citation type="submission" date="2023-07" db="EMBL/GenBank/DDBJ databases">
        <title>Sorghum-associated microbial communities from plants grown in Nebraska, USA.</title>
        <authorList>
            <person name="Schachtman D."/>
        </authorList>
    </citation>
    <scope>NUCLEOTIDE SEQUENCE [LARGE SCALE GENOMIC DNA]</scope>
    <source>
        <strain evidence="2 3">BE240</strain>
    </source>
</reference>
<accession>A0ABU1VIL8</accession>
<evidence type="ECO:0008006" key="4">
    <source>
        <dbReference type="Google" id="ProtNLM"/>
    </source>
</evidence>
<proteinExistence type="predicted"/>
<evidence type="ECO:0000256" key="1">
    <source>
        <dbReference type="SAM" id="MobiDB-lite"/>
    </source>
</evidence>
<name>A0ABU1VIL8_9BURK</name>
<dbReference type="InterPro" id="IPR021327">
    <property type="entry name" value="DUF2934"/>
</dbReference>
<dbReference type="RefSeq" id="WP_204735640.1">
    <property type="nucleotide sequence ID" value="NZ_JAVDWE010000022.1"/>
</dbReference>
<sequence>MPAQLSETACTRAGPEPSSAQQEAVDATQVAPDDPRQQAIRQAAYAQLEARGCVYGHELEGWLKAEAEVDARLQQVPADSLSGKALTQTSA</sequence>
<evidence type="ECO:0000313" key="3">
    <source>
        <dbReference type="Proteomes" id="UP001265550"/>
    </source>
</evidence>
<dbReference type="Pfam" id="PF11154">
    <property type="entry name" value="DUF2934"/>
    <property type="match status" value="1"/>
</dbReference>
<gene>
    <name evidence="2" type="ORF">J2X09_005053</name>
</gene>
<organism evidence="2 3">
    <name type="scientific">Hydrogenophaga laconesensis</name>
    <dbReference type="NCBI Taxonomy" id="1805971"/>
    <lineage>
        <taxon>Bacteria</taxon>
        <taxon>Pseudomonadati</taxon>
        <taxon>Pseudomonadota</taxon>
        <taxon>Betaproteobacteria</taxon>
        <taxon>Burkholderiales</taxon>
        <taxon>Comamonadaceae</taxon>
        <taxon>Hydrogenophaga</taxon>
    </lineage>
</organism>